<proteinExistence type="predicted"/>
<protein>
    <submittedName>
        <fullName evidence="1">Uncharacterized protein</fullName>
    </submittedName>
</protein>
<dbReference type="EMBL" id="VLKN01000002">
    <property type="protein sequence ID" value="TWI04824.1"/>
    <property type="molecule type" value="Genomic_DNA"/>
</dbReference>
<organism evidence="1 2">
    <name type="scientific">Luteimonas cucumeris</name>
    <dbReference type="NCBI Taxonomy" id="985012"/>
    <lineage>
        <taxon>Bacteria</taxon>
        <taxon>Pseudomonadati</taxon>
        <taxon>Pseudomonadota</taxon>
        <taxon>Gammaproteobacteria</taxon>
        <taxon>Lysobacterales</taxon>
        <taxon>Lysobacteraceae</taxon>
        <taxon>Luteimonas</taxon>
    </lineage>
</organism>
<name>A0A562LBJ0_9GAMM</name>
<evidence type="ECO:0000313" key="2">
    <source>
        <dbReference type="Proteomes" id="UP000315167"/>
    </source>
</evidence>
<evidence type="ECO:0000313" key="1">
    <source>
        <dbReference type="EMBL" id="TWI04824.1"/>
    </source>
</evidence>
<comment type="caution">
    <text evidence="1">The sequence shown here is derived from an EMBL/GenBank/DDBJ whole genome shotgun (WGS) entry which is preliminary data.</text>
</comment>
<dbReference type="AlphaFoldDB" id="A0A562LBJ0"/>
<sequence>MAGQGTFTYKRYMRDGTVALLTGVVNAPKRVRTGKTAKDRKRGGRS</sequence>
<dbReference type="Proteomes" id="UP000315167">
    <property type="component" value="Unassembled WGS sequence"/>
</dbReference>
<keyword evidence="2" id="KW-1185">Reference proteome</keyword>
<gene>
    <name evidence="1" type="ORF">IP90_00962</name>
</gene>
<accession>A0A562LBJ0</accession>
<reference evidence="1 2" key="1">
    <citation type="journal article" date="2015" name="Stand. Genomic Sci.">
        <title>Genomic Encyclopedia of Bacterial and Archaeal Type Strains, Phase III: the genomes of soil and plant-associated and newly described type strains.</title>
        <authorList>
            <person name="Whitman W.B."/>
            <person name="Woyke T."/>
            <person name="Klenk H.P."/>
            <person name="Zhou Y."/>
            <person name="Lilburn T.G."/>
            <person name="Beck B.J."/>
            <person name="De Vos P."/>
            <person name="Vandamme P."/>
            <person name="Eisen J.A."/>
            <person name="Garrity G."/>
            <person name="Hugenholtz P."/>
            <person name="Kyrpides N.C."/>
        </authorList>
    </citation>
    <scope>NUCLEOTIDE SEQUENCE [LARGE SCALE GENOMIC DNA]</scope>
    <source>
        <strain evidence="1 2">CGMCC 1.10821</strain>
    </source>
</reference>